<dbReference type="GO" id="GO:0004930">
    <property type="term" value="F:G protein-coupled receptor activity"/>
    <property type="evidence" value="ECO:0007669"/>
    <property type="project" value="UniProtKB-KW"/>
</dbReference>
<evidence type="ECO:0000256" key="6">
    <source>
        <dbReference type="ARBA" id="ARBA00023136"/>
    </source>
</evidence>
<evidence type="ECO:0000256" key="3">
    <source>
        <dbReference type="ARBA" id="ARBA00022692"/>
    </source>
</evidence>
<dbReference type="Proteomes" id="UP000494165">
    <property type="component" value="Unassembled WGS sequence"/>
</dbReference>
<keyword evidence="7 9" id="KW-0675">Receptor</keyword>
<evidence type="ECO:0000313" key="13">
    <source>
        <dbReference type="Proteomes" id="UP000494165"/>
    </source>
</evidence>
<dbReference type="GO" id="GO:0005886">
    <property type="term" value="C:plasma membrane"/>
    <property type="evidence" value="ECO:0007669"/>
    <property type="project" value="TreeGrafter"/>
</dbReference>
<dbReference type="PANTHER" id="PTHR24243">
    <property type="entry name" value="G-PROTEIN COUPLED RECEPTOR"/>
    <property type="match status" value="1"/>
</dbReference>
<dbReference type="InterPro" id="IPR000276">
    <property type="entry name" value="GPCR_Rhodpsn"/>
</dbReference>
<organism evidence="12 13">
    <name type="scientific">Cloeon dipterum</name>
    <dbReference type="NCBI Taxonomy" id="197152"/>
    <lineage>
        <taxon>Eukaryota</taxon>
        <taxon>Metazoa</taxon>
        <taxon>Ecdysozoa</taxon>
        <taxon>Arthropoda</taxon>
        <taxon>Hexapoda</taxon>
        <taxon>Insecta</taxon>
        <taxon>Pterygota</taxon>
        <taxon>Palaeoptera</taxon>
        <taxon>Ephemeroptera</taxon>
        <taxon>Pisciforma</taxon>
        <taxon>Baetidae</taxon>
        <taxon>Cloeon</taxon>
    </lineage>
</organism>
<feature type="transmembrane region" description="Helical" evidence="10">
    <location>
        <begin position="98"/>
        <end position="123"/>
    </location>
</feature>
<keyword evidence="8 9" id="KW-0807">Transducer</keyword>
<feature type="transmembrane region" description="Helical" evidence="10">
    <location>
        <begin position="366"/>
        <end position="385"/>
    </location>
</feature>
<evidence type="ECO:0000256" key="1">
    <source>
        <dbReference type="ARBA" id="ARBA00004141"/>
    </source>
</evidence>
<feature type="transmembrane region" description="Helical" evidence="10">
    <location>
        <begin position="324"/>
        <end position="346"/>
    </location>
</feature>
<gene>
    <name evidence="12" type="ORF">CLODIP_2_CD13256</name>
</gene>
<keyword evidence="6 10" id="KW-0472">Membrane</keyword>
<feature type="domain" description="G-protein coupled receptors family 1 profile" evidence="11">
    <location>
        <begin position="78"/>
        <end position="383"/>
    </location>
</feature>
<evidence type="ECO:0000259" key="11">
    <source>
        <dbReference type="PROSITE" id="PS50262"/>
    </source>
</evidence>
<comment type="subcellular location">
    <subcellularLocation>
        <location evidence="1">Membrane</location>
        <topology evidence="1">Multi-pass membrane protein</topology>
    </subcellularLocation>
</comment>
<evidence type="ECO:0000256" key="2">
    <source>
        <dbReference type="ARBA" id="ARBA00010663"/>
    </source>
</evidence>
<dbReference type="AlphaFoldDB" id="A0A8S1CZE8"/>
<evidence type="ECO:0000256" key="4">
    <source>
        <dbReference type="ARBA" id="ARBA00022989"/>
    </source>
</evidence>
<dbReference type="PANTHER" id="PTHR24243:SF230">
    <property type="entry name" value="G-PROTEIN COUPLED RECEPTORS FAMILY 1 PROFILE DOMAIN-CONTAINING PROTEIN"/>
    <property type="match status" value="1"/>
</dbReference>
<keyword evidence="4 10" id="KW-1133">Transmembrane helix</keyword>
<dbReference type="Gene3D" id="1.20.1070.10">
    <property type="entry name" value="Rhodopsin 7-helix transmembrane proteins"/>
    <property type="match status" value="1"/>
</dbReference>
<dbReference type="PROSITE" id="PS50262">
    <property type="entry name" value="G_PROTEIN_RECEP_F1_2"/>
    <property type="match status" value="1"/>
</dbReference>
<name>A0A8S1CZE8_9INSE</name>
<sequence>MLPVNEPERSVLHPDPRADGVRLNSLLGLPTMNSTLVNASEGNGTDVPEAENQGEIMAVVEAIQLYYLPVLVLLGSAGNCLSVVVFSTAKLRQLSSSYYLAALAISDTGYLFNIFFVWLNLVGVPLYNKQGACQAITFLASLCSFLSVWFVVAFTVERFVAVRYPLHRPAVCTVARARAVLVGLTVIGCVVNLPMLVMAAPVLVEQNNKESCMMRDEYKDLATIFNYVDTVLTFVLPFLAITVLNTSIALTVYYLAKVRRSMTRQQRRSSSGTSDMSSVSTMRASGGLLLVRNGDQMEMSAHGGNARAIRAQHSANTQTKITKMLLLVSTVFVVLNLPSYVCRLWVFIKPPAQEDEWYKHLIVLQHISNLLFNTNFGINFILYCVSGQNFRRALKIMCYPGGGVYRSGRREVSQSTVSEYQRAGCSFHSRHRSALNGAWQDAHELLPLNNP</sequence>
<evidence type="ECO:0000256" key="10">
    <source>
        <dbReference type="SAM" id="Phobius"/>
    </source>
</evidence>
<dbReference type="PRINTS" id="PR00237">
    <property type="entry name" value="GPCRRHODOPSN"/>
</dbReference>
<feature type="transmembrane region" description="Helical" evidence="10">
    <location>
        <begin position="177"/>
        <end position="204"/>
    </location>
</feature>
<dbReference type="Pfam" id="PF00001">
    <property type="entry name" value="7tm_1"/>
    <property type="match status" value="1"/>
</dbReference>
<keyword evidence="3 9" id="KW-0812">Transmembrane</keyword>
<evidence type="ECO:0000256" key="9">
    <source>
        <dbReference type="RuleBase" id="RU000688"/>
    </source>
</evidence>
<evidence type="ECO:0000313" key="12">
    <source>
        <dbReference type="EMBL" id="CAB3373302.1"/>
    </source>
</evidence>
<accession>A0A8S1CZE8</accession>
<feature type="transmembrane region" description="Helical" evidence="10">
    <location>
        <begin position="224"/>
        <end position="256"/>
    </location>
</feature>
<evidence type="ECO:0000256" key="8">
    <source>
        <dbReference type="ARBA" id="ARBA00023224"/>
    </source>
</evidence>
<keyword evidence="5 9" id="KW-0297">G-protein coupled receptor</keyword>
<dbReference type="InterPro" id="IPR017452">
    <property type="entry name" value="GPCR_Rhodpsn_7TM"/>
</dbReference>
<feature type="transmembrane region" description="Helical" evidence="10">
    <location>
        <begin position="66"/>
        <end position="86"/>
    </location>
</feature>
<dbReference type="OrthoDB" id="9990906at2759"/>
<dbReference type="SUPFAM" id="SSF81321">
    <property type="entry name" value="Family A G protein-coupled receptor-like"/>
    <property type="match status" value="1"/>
</dbReference>
<keyword evidence="13" id="KW-1185">Reference proteome</keyword>
<comment type="similarity">
    <text evidence="2 9">Belongs to the G-protein coupled receptor 1 family.</text>
</comment>
<protein>
    <recommendedName>
        <fullName evidence="11">G-protein coupled receptors family 1 profile domain-containing protein</fullName>
    </recommendedName>
</protein>
<evidence type="ECO:0000256" key="7">
    <source>
        <dbReference type="ARBA" id="ARBA00023170"/>
    </source>
</evidence>
<feature type="transmembrane region" description="Helical" evidence="10">
    <location>
        <begin position="135"/>
        <end position="156"/>
    </location>
</feature>
<evidence type="ECO:0000256" key="5">
    <source>
        <dbReference type="ARBA" id="ARBA00023040"/>
    </source>
</evidence>
<reference evidence="12 13" key="1">
    <citation type="submission" date="2020-04" db="EMBL/GenBank/DDBJ databases">
        <authorList>
            <person name="Alioto T."/>
            <person name="Alioto T."/>
            <person name="Gomez Garrido J."/>
        </authorList>
    </citation>
    <scope>NUCLEOTIDE SEQUENCE [LARGE SCALE GENOMIC DNA]</scope>
</reference>
<dbReference type="PROSITE" id="PS00237">
    <property type="entry name" value="G_PROTEIN_RECEP_F1_1"/>
    <property type="match status" value="1"/>
</dbReference>
<dbReference type="EMBL" id="CADEPI010000084">
    <property type="protein sequence ID" value="CAB3373302.1"/>
    <property type="molecule type" value="Genomic_DNA"/>
</dbReference>
<proteinExistence type="inferred from homology"/>
<comment type="caution">
    <text evidence="12">The sequence shown here is derived from an EMBL/GenBank/DDBJ whole genome shotgun (WGS) entry which is preliminary data.</text>
</comment>
<dbReference type="CDD" id="cd14978">
    <property type="entry name" value="7tmA_FMRFamide_R-like"/>
    <property type="match status" value="1"/>
</dbReference>